<feature type="transmembrane region" description="Helical" evidence="1">
    <location>
        <begin position="7"/>
        <end position="25"/>
    </location>
</feature>
<comment type="caution">
    <text evidence="2">The sequence shown here is derived from an EMBL/GenBank/DDBJ whole genome shotgun (WGS) entry which is preliminary data.</text>
</comment>
<sequence>EMDTKTLGKWLYMIGLVVAILAALFGFSNQWLTLVLMVVGILVGLWVTPTDSLKAAIIRYVGLTFVAGALDGFIAVGPYITAIVNAVVGFLGPVLLTALVVWYFNDLRE</sequence>
<evidence type="ECO:0000313" key="3">
    <source>
        <dbReference type="Proteomes" id="UP000614469"/>
    </source>
</evidence>
<reference evidence="2 3" key="1">
    <citation type="submission" date="2020-08" db="EMBL/GenBank/DDBJ databases">
        <title>Bridging the membrane lipid divide: bacteria of the FCB group superphylum have the potential to synthesize archaeal ether lipids.</title>
        <authorList>
            <person name="Villanueva L."/>
            <person name="Von Meijenfeldt F.A.B."/>
            <person name="Westbye A.B."/>
            <person name="Yadav S."/>
            <person name="Hopmans E.C."/>
            <person name="Dutilh B.E."/>
            <person name="Sinninghe Damste J.S."/>
        </authorList>
    </citation>
    <scope>NUCLEOTIDE SEQUENCE [LARGE SCALE GENOMIC DNA]</scope>
    <source>
        <strain evidence="2">NIOZ-UU36</strain>
    </source>
</reference>
<evidence type="ECO:0000256" key="1">
    <source>
        <dbReference type="SAM" id="Phobius"/>
    </source>
</evidence>
<feature type="non-terminal residue" evidence="2">
    <location>
        <position position="1"/>
    </location>
</feature>
<dbReference type="EMBL" id="JACNJN010000054">
    <property type="protein sequence ID" value="MBC8334203.1"/>
    <property type="molecule type" value="Genomic_DNA"/>
</dbReference>
<dbReference type="AlphaFoldDB" id="A0A8J6NI19"/>
<dbReference type="Proteomes" id="UP000614469">
    <property type="component" value="Unassembled WGS sequence"/>
</dbReference>
<protein>
    <submittedName>
        <fullName evidence="2">Uncharacterized protein</fullName>
    </submittedName>
</protein>
<name>A0A8J6NI19_9CHLR</name>
<keyword evidence="1" id="KW-0812">Transmembrane</keyword>
<evidence type="ECO:0000313" key="2">
    <source>
        <dbReference type="EMBL" id="MBC8334203.1"/>
    </source>
</evidence>
<gene>
    <name evidence="2" type="ORF">H8E29_02970</name>
</gene>
<accession>A0A8J6NI19</accession>
<keyword evidence="1" id="KW-1133">Transmembrane helix</keyword>
<feature type="transmembrane region" description="Helical" evidence="1">
    <location>
        <begin position="60"/>
        <end position="80"/>
    </location>
</feature>
<feature type="transmembrane region" description="Helical" evidence="1">
    <location>
        <begin position="86"/>
        <end position="104"/>
    </location>
</feature>
<proteinExistence type="predicted"/>
<feature type="transmembrane region" description="Helical" evidence="1">
    <location>
        <begin position="31"/>
        <end position="48"/>
    </location>
</feature>
<organism evidence="2 3">
    <name type="scientific">Candidatus Desulfolinea nitratireducens</name>
    <dbReference type="NCBI Taxonomy" id="2841698"/>
    <lineage>
        <taxon>Bacteria</taxon>
        <taxon>Bacillati</taxon>
        <taxon>Chloroflexota</taxon>
        <taxon>Anaerolineae</taxon>
        <taxon>Anaerolineales</taxon>
        <taxon>Anaerolineales incertae sedis</taxon>
        <taxon>Candidatus Desulfolinea</taxon>
    </lineage>
</organism>
<keyword evidence="1" id="KW-0472">Membrane</keyword>